<dbReference type="AlphaFoldDB" id="A0A1F5KCI0"/>
<keyword evidence="2" id="KW-1133">Transmembrane helix</keyword>
<gene>
    <name evidence="3" type="ORF">A3F00_01405</name>
</gene>
<evidence type="ECO:0000313" key="4">
    <source>
        <dbReference type="Proteomes" id="UP000176527"/>
    </source>
</evidence>
<evidence type="ECO:0000313" key="3">
    <source>
        <dbReference type="EMBL" id="OGE38534.1"/>
    </source>
</evidence>
<keyword evidence="2" id="KW-0812">Transmembrane</keyword>
<feature type="compositionally biased region" description="Low complexity" evidence="1">
    <location>
        <begin position="190"/>
        <end position="205"/>
    </location>
</feature>
<feature type="region of interest" description="Disordered" evidence="1">
    <location>
        <begin position="169"/>
        <end position="216"/>
    </location>
</feature>
<feature type="region of interest" description="Disordered" evidence="1">
    <location>
        <begin position="251"/>
        <end position="275"/>
    </location>
</feature>
<dbReference type="Proteomes" id="UP000176527">
    <property type="component" value="Unassembled WGS sequence"/>
</dbReference>
<evidence type="ECO:0008006" key="5">
    <source>
        <dbReference type="Google" id="ProtNLM"/>
    </source>
</evidence>
<feature type="transmembrane region" description="Helical" evidence="2">
    <location>
        <begin position="52"/>
        <end position="73"/>
    </location>
</feature>
<feature type="compositionally biased region" description="Low complexity" evidence="1">
    <location>
        <begin position="256"/>
        <end position="266"/>
    </location>
</feature>
<protein>
    <recommendedName>
        <fullName evidence="5">Bacterial Ig domain-containing protein</fullName>
    </recommendedName>
</protein>
<feature type="region of interest" description="Disordered" evidence="1">
    <location>
        <begin position="1"/>
        <end position="22"/>
    </location>
</feature>
<evidence type="ECO:0000256" key="2">
    <source>
        <dbReference type="SAM" id="Phobius"/>
    </source>
</evidence>
<organism evidence="3 4">
    <name type="scientific">Candidatus Daviesbacteria bacterium RIFCSPHIGHO2_12_FULL_37_11</name>
    <dbReference type="NCBI Taxonomy" id="1797777"/>
    <lineage>
        <taxon>Bacteria</taxon>
        <taxon>Candidatus Daviesiibacteriota</taxon>
    </lineage>
</organism>
<accession>A0A1F5KCI0</accession>
<name>A0A1F5KCI0_9BACT</name>
<evidence type="ECO:0000256" key="1">
    <source>
        <dbReference type="SAM" id="MobiDB-lite"/>
    </source>
</evidence>
<dbReference type="EMBL" id="MFDE01000018">
    <property type="protein sequence ID" value="OGE38534.1"/>
    <property type="molecule type" value="Genomic_DNA"/>
</dbReference>
<proteinExistence type="predicted"/>
<reference evidence="3 4" key="1">
    <citation type="journal article" date="2016" name="Nat. Commun.">
        <title>Thousands of microbial genomes shed light on interconnected biogeochemical processes in an aquifer system.</title>
        <authorList>
            <person name="Anantharaman K."/>
            <person name="Brown C.T."/>
            <person name="Hug L.A."/>
            <person name="Sharon I."/>
            <person name="Castelle C.J."/>
            <person name="Probst A.J."/>
            <person name="Thomas B.C."/>
            <person name="Singh A."/>
            <person name="Wilkins M.J."/>
            <person name="Karaoz U."/>
            <person name="Brodie E.L."/>
            <person name="Williams K.H."/>
            <person name="Hubbard S.S."/>
            <person name="Banfield J.F."/>
        </authorList>
    </citation>
    <scope>NUCLEOTIDE SEQUENCE [LARGE SCALE GENOMIC DNA]</scope>
</reference>
<sequence>MKQINSLETDETTEKMEETKQNLVSNSVAPSFPNSQIPGAIPNFAKILKPKLLLLILGITMAGATYVAGGGYYQIYNDKISQFTPPPGVKFVYEFPAAKAEELRTGMPILGTADPGSKVEVFFNPTTGSAALGTSVTAETNDLGYWSVNLPENLSAGGYNLEIKPGDTTYPVEIVPPDASEVPPTPEPTSTPISNEPEPSASPDTSPIPSPTPSCDDNQIFCQDNVKIWKHSGSWDEIQCSYIYEEIGECEEPTEEATPPAVTSDPTPKPTSTPNPGCTGETYYCSIKFIVKETKFWDNNRCKTETEFVRDAKGKKVKCSCPAPLGYGICQLPGSNSKGKSKNG</sequence>
<keyword evidence="2" id="KW-0472">Membrane</keyword>
<comment type="caution">
    <text evidence="3">The sequence shown here is derived from an EMBL/GenBank/DDBJ whole genome shotgun (WGS) entry which is preliminary data.</text>
</comment>